<dbReference type="AlphaFoldDB" id="A0AAD2CCC1"/>
<accession>A0AAD2CCC1</accession>
<organism evidence="5 6">
    <name type="scientific">Cylindrotheca closterium</name>
    <dbReference type="NCBI Taxonomy" id="2856"/>
    <lineage>
        <taxon>Eukaryota</taxon>
        <taxon>Sar</taxon>
        <taxon>Stramenopiles</taxon>
        <taxon>Ochrophyta</taxon>
        <taxon>Bacillariophyta</taxon>
        <taxon>Bacillariophyceae</taxon>
        <taxon>Bacillariophycidae</taxon>
        <taxon>Bacillariales</taxon>
        <taxon>Bacillariaceae</taxon>
        <taxon>Cylindrotheca</taxon>
    </lineage>
</organism>
<feature type="domain" description="Phosphomevalonate dehydratase small subunit-like" evidence="3">
    <location>
        <begin position="28"/>
        <end position="103"/>
    </location>
</feature>
<dbReference type="EMBL" id="CAKOGP040000001">
    <property type="protein sequence ID" value="CAJ1893751.1"/>
    <property type="molecule type" value="Genomic_DNA"/>
</dbReference>
<gene>
    <name evidence="5" type="ORF">CYCCA115_LOCUS130</name>
</gene>
<dbReference type="Gene3D" id="3.50.30.10">
    <property type="entry name" value="Phosphohistidine domain"/>
    <property type="match status" value="1"/>
</dbReference>
<evidence type="ECO:0000256" key="2">
    <source>
        <dbReference type="ARBA" id="ARBA00023239"/>
    </source>
</evidence>
<name>A0AAD2CCC1_9STRA</name>
<comment type="caution">
    <text evidence="5">The sequence shown here is derived from an EMBL/GenBank/DDBJ whole genome shotgun (WGS) entry which is preliminary data.</text>
</comment>
<evidence type="ECO:0000313" key="5">
    <source>
        <dbReference type="EMBL" id="CAJ1893751.1"/>
    </source>
</evidence>
<dbReference type="Pfam" id="PF04412">
    <property type="entry name" value="AcnX"/>
    <property type="match status" value="1"/>
</dbReference>
<dbReference type="PANTHER" id="PTHR36577:SF3">
    <property type="entry name" value="DUF521 DOMAIN PROTEIN (AFU_ORTHOLOGUE AFUA_6G00490)"/>
    <property type="match status" value="1"/>
</dbReference>
<keyword evidence="2" id="KW-0456">Lyase</keyword>
<evidence type="ECO:0000313" key="6">
    <source>
        <dbReference type="Proteomes" id="UP001295423"/>
    </source>
</evidence>
<dbReference type="GO" id="GO:0016829">
    <property type="term" value="F:lyase activity"/>
    <property type="evidence" value="ECO:0007669"/>
    <property type="project" value="UniProtKB-KW"/>
</dbReference>
<dbReference type="Pfam" id="PF01989">
    <property type="entry name" value="AcnX_swivel_put"/>
    <property type="match status" value="1"/>
</dbReference>
<protein>
    <recommendedName>
        <fullName evidence="7">Aconitase X catalytic domain-containing protein</fullName>
    </recommendedName>
</protein>
<proteinExistence type="predicted"/>
<dbReference type="InterPro" id="IPR002840">
    <property type="entry name" value="PMDh-S-like_dom"/>
</dbReference>
<sequence>MSKYSGRTLVKGNEEHSVCPVIASDVGLSFWGGIDEKTGIVIDHSHPLYGQSVAGSILCLPSGRGSCTASQVMLELILNGKAPKALILRDRDGLVSVGALVAQAIFPDSDVLDIIQIENYQALLEQKPSFGRVLNHGSLIFGESVEEIEEAFEPNPKDTADPTKGGDLVLTDEEQEMMDACQTEAERRALECIIKYAYIVSDSPKYIDVGKAHIDGCTYIGPGGLAFAERLVQEGGKVKVPTTLNSVSTDLRNWKNLGIEATESQQSSMKLAEAYVALGCSERSFTCAPYLLENPPELDEQIVWGESNAVVFANSILGARTEKYADYLDICCAIVGKVPEVGVHIKEKRQPKILLDVSAIDFSTDDSASFSLLFPVLGHLCGTLSDGEVPLLVGLERYSKDITSDHLKDFCAAFGTTAASPLIHVAGVTPEVTDEMIASCKKKYTVDVLELEETYKLLDQHNALDTDEEGSIDWISLGNPHLSLSECEKLLEKIQSLPSPQKKKAEVEVIACMSRELYDKSPAVPALRDFGISFVNDTCWCMLLQPPMIPTNPEATILTNSGKYAHYGPGLTERKFRLASMAECVDAAVTGKLSRRSTHPWSKQTRSYSTFAKRHDRTSHCCSKTSPRNSIHTELARRLLIGFKK</sequence>
<feature type="domain" description="Phosphomevalonate dehydratase large subunit-like" evidence="4">
    <location>
        <begin position="169"/>
        <end position="586"/>
    </location>
</feature>
<reference evidence="5" key="1">
    <citation type="submission" date="2023-08" db="EMBL/GenBank/DDBJ databases">
        <authorList>
            <person name="Audoor S."/>
            <person name="Bilcke G."/>
        </authorList>
    </citation>
    <scope>NUCLEOTIDE SEQUENCE</scope>
</reference>
<keyword evidence="1" id="KW-0408">Iron</keyword>
<dbReference type="PANTHER" id="PTHR36577">
    <property type="entry name" value="DUF521 DOMAIN PROTEIN (AFU_ORTHOLOGUE AFUA_6G00490)"/>
    <property type="match status" value="1"/>
</dbReference>
<keyword evidence="6" id="KW-1185">Reference proteome</keyword>
<dbReference type="InterPro" id="IPR007506">
    <property type="entry name" value="PMDh-L-like_dom"/>
</dbReference>
<dbReference type="Proteomes" id="UP001295423">
    <property type="component" value="Unassembled WGS sequence"/>
</dbReference>
<evidence type="ECO:0000259" key="4">
    <source>
        <dbReference type="Pfam" id="PF04412"/>
    </source>
</evidence>
<dbReference type="SUPFAM" id="SSF52016">
    <property type="entry name" value="LeuD/IlvD-like"/>
    <property type="match status" value="1"/>
</dbReference>
<evidence type="ECO:0008006" key="7">
    <source>
        <dbReference type="Google" id="ProtNLM"/>
    </source>
</evidence>
<evidence type="ECO:0000259" key="3">
    <source>
        <dbReference type="Pfam" id="PF01989"/>
    </source>
</evidence>
<evidence type="ECO:0000256" key="1">
    <source>
        <dbReference type="ARBA" id="ARBA00023004"/>
    </source>
</evidence>
<dbReference type="CDD" id="cd01356">
    <property type="entry name" value="AcnX_swivel"/>
    <property type="match status" value="1"/>
</dbReference>